<feature type="domain" description="Response regulatory" evidence="4">
    <location>
        <begin position="7"/>
        <end position="124"/>
    </location>
</feature>
<keyword evidence="3" id="KW-0175">Coiled coil</keyword>
<dbReference type="InterPro" id="IPR050595">
    <property type="entry name" value="Bact_response_regulator"/>
</dbReference>
<name>A0ABW5IXI8_9FLAO</name>
<dbReference type="PANTHER" id="PTHR44591:SF3">
    <property type="entry name" value="RESPONSE REGULATORY DOMAIN-CONTAINING PROTEIN"/>
    <property type="match status" value="1"/>
</dbReference>
<evidence type="ECO:0000256" key="2">
    <source>
        <dbReference type="PROSITE-ProRule" id="PRU00169"/>
    </source>
</evidence>
<reference evidence="6" key="1">
    <citation type="journal article" date="2019" name="Int. J. Syst. Evol. Microbiol.">
        <title>The Global Catalogue of Microorganisms (GCM) 10K type strain sequencing project: providing services to taxonomists for standard genome sequencing and annotation.</title>
        <authorList>
            <consortium name="The Broad Institute Genomics Platform"/>
            <consortium name="The Broad Institute Genome Sequencing Center for Infectious Disease"/>
            <person name="Wu L."/>
            <person name="Ma J."/>
        </authorList>
    </citation>
    <scope>NUCLEOTIDE SEQUENCE [LARGE SCALE GENOMIC DNA]</scope>
    <source>
        <strain evidence="6">KCTC 42585</strain>
    </source>
</reference>
<dbReference type="CDD" id="cd00156">
    <property type="entry name" value="REC"/>
    <property type="match status" value="1"/>
</dbReference>
<dbReference type="SUPFAM" id="SSF52172">
    <property type="entry name" value="CheY-like"/>
    <property type="match status" value="1"/>
</dbReference>
<dbReference type="InterPro" id="IPR011006">
    <property type="entry name" value="CheY-like_superfamily"/>
</dbReference>
<dbReference type="RefSeq" id="WP_380752421.1">
    <property type="nucleotide sequence ID" value="NZ_JBHULT010000009.1"/>
</dbReference>
<evidence type="ECO:0000256" key="1">
    <source>
        <dbReference type="ARBA" id="ARBA00022553"/>
    </source>
</evidence>
<feature type="coiled-coil region" evidence="3">
    <location>
        <begin position="147"/>
        <end position="174"/>
    </location>
</feature>
<dbReference type="SMART" id="SM00448">
    <property type="entry name" value="REC"/>
    <property type="match status" value="1"/>
</dbReference>
<comment type="caution">
    <text evidence="5">The sequence shown here is derived from an EMBL/GenBank/DDBJ whole genome shotgun (WGS) entry which is preliminary data.</text>
</comment>
<dbReference type="Gene3D" id="3.40.50.2300">
    <property type="match status" value="1"/>
</dbReference>
<keyword evidence="1 2" id="KW-0597">Phosphoprotein</keyword>
<dbReference type="Proteomes" id="UP001597468">
    <property type="component" value="Unassembled WGS sequence"/>
</dbReference>
<organism evidence="5 6">
    <name type="scientific">Salinimicrobium flavum</name>
    <dbReference type="NCBI Taxonomy" id="1737065"/>
    <lineage>
        <taxon>Bacteria</taxon>
        <taxon>Pseudomonadati</taxon>
        <taxon>Bacteroidota</taxon>
        <taxon>Flavobacteriia</taxon>
        <taxon>Flavobacteriales</taxon>
        <taxon>Flavobacteriaceae</taxon>
        <taxon>Salinimicrobium</taxon>
    </lineage>
</organism>
<dbReference type="EMBL" id="JBHULT010000009">
    <property type="protein sequence ID" value="MFD2518392.1"/>
    <property type="molecule type" value="Genomic_DNA"/>
</dbReference>
<evidence type="ECO:0000256" key="3">
    <source>
        <dbReference type="SAM" id="Coils"/>
    </source>
</evidence>
<gene>
    <name evidence="5" type="ORF">ACFSTG_10840</name>
</gene>
<evidence type="ECO:0000259" key="4">
    <source>
        <dbReference type="PROSITE" id="PS50110"/>
    </source>
</evidence>
<dbReference type="PROSITE" id="PS50110">
    <property type="entry name" value="RESPONSE_REGULATORY"/>
    <property type="match status" value="1"/>
</dbReference>
<dbReference type="Pfam" id="PF00072">
    <property type="entry name" value="Response_reg"/>
    <property type="match status" value="1"/>
</dbReference>
<keyword evidence="6" id="KW-1185">Reference proteome</keyword>
<dbReference type="PANTHER" id="PTHR44591">
    <property type="entry name" value="STRESS RESPONSE REGULATOR PROTEIN 1"/>
    <property type="match status" value="1"/>
</dbReference>
<evidence type="ECO:0000313" key="5">
    <source>
        <dbReference type="EMBL" id="MFD2518392.1"/>
    </source>
</evidence>
<protein>
    <submittedName>
        <fullName evidence="5">Response regulator</fullName>
    </submittedName>
</protein>
<sequence>MINVPLRILLVEDNEADILITKRALAELVEAPDIEEVQDLSSCRDKMINFVPDVVISDYNLPTCTGLEILDLVREIDPTTPFIFLTGTLQDEELAANTILSGASGFILKKHMNVLGEKLKPLLKKVVFNLNTKADLREQIRKNRISVNQINDYLDNLDSDNKEQRENITRIKTSLRKFNLGNEDEDYDRNP</sequence>
<evidence type="ECO:0000313" key="6">
    <source>
        <dbReference type="Proteomes" id="UP001597468"/>
    </source>
</evidence>
<dbReference type="InterPro" id="IPR001789">
    <property type="entry name" value="Sig_transdc_resp-reg_receiver"/>
</dbReference>
<proteinExistence type="predicted"/>
<accession>A0ABW5IXI8</accession>
<feature type="modified residue" description="4-aspartylphosphate" evidence="2">
    <location>
        <position position="58"/>
    </location>
</feature>